<comment type="similarity">
    <text evidence="1">Belongs to the methyltransferase superfamily.</text>
</comment>
<dbReference type="CDD" id="cd02440">
    <property type="entry name" value="AdoMet_MTases"/>
    <property type="match status" value="1"/>
</dbReference>
<dbReference type="KEGG" id="bic:LMTR13_25045"/>
<gene>
    <name evidence="5" type="ORF">LMTR13_25045</name>
</gene>
<evidence type="ECO:0000256" key="3">
    <source>
        <dbReference type="ARBA" id="ARBA00022679"/>
    </source>
</evidence>
<reference evidence="5 6" key="1">
    <citation type="submission" date="2016-07" db="EMBL/GenBank/DDBJ databases">
        <title>Complete genome sequence of Bradyrhizobium icense LMTR 13T, a potential inoculant strain isolated from lima bean (Phaseolus lunatus) in Peru.</title>
        <authorList>
            <person name="Ormeno-Orrillo E."/>
            <person name="Duran D."/>
            <person name="Rogel M.A."/>
            <person name="Rey L."/>
            <person name="Imperial J."/>
            <person name="Ruiz-Argueso T."/>
            <person name="Martinez-Romero E."/>
        </authorList>
    </citation>
    <scope>NUCLEOTIDE SEQUENCE [LARGE SCALE GENOMIC DNA]</scope>
    <source>
        <strain evidence="5 6">LMTR 13</strain>
    </source>
</reference>
<dbReference type="InterPro" id="IPR029063">
    <property type="entry name" value="SAM-dependent_MTases_sf"/>
</dbReference>
<name>A0A1B1UJI9_9BRAD</name>
<dbReference type="SUPFAM" id="SSF53335">
    <property type="entry name" value="S-adenosyl-L-methionine-dependent methyltransferases"/>
    <property type="match status" value="1"/>
</dbReference>
<feature type="domain" description="Methyltransferase type 11" evidence="4">
    <location>
        <begin position="17"/>
        <end position="107"/>
    </location>
</feature>
<keyword evidence="6" id="KW-1185">Reference proteome</keyword>
<protein>
    <recommendedName>
        <fullName evidence="4">Methyltransferase type 11 domain-containing protein</fullName>
    </recommendedName>
</protein>
<dbReference type="Pfam" id="PF08241">
    <property type="entry name" value="Methyltransf_11"/>
    <property type="match status" value="1"/>
</dbReference>
<evidence type="ECO:0000256" key="2">
    <source>
        <dbReference type="ARBA" id="ARBA00022603"/>
    </source>
</evidence>
<dbReference type="PANTHER" id="PTHR44942">
    <property type="entry name" value="METHYLTRANSF_11 DOMAIN-CONTAINING PROTEIN"/>
    <property type="match status" value="1"/>
</dbReference>
<dbReference type="InterPro" id="IPR013216">
    <property type="entry name" value="Methyltransf_11"/>
</dbReference>
<sequence length="230" mass="26249">MLSLLIRGRFPSPAVADVGAGTGLLTRELAARGFAGTAIEPNDVMREEGIRRSDLNFPFRWLNGSGEATGLADQSADWLLMGNAFHWTDIENSLQEFRRVLRPDGFFTPIWVMLDTDRDATVQSVDRLLADAIPSFSRHSDVVMKFINSLSTGTSDFSNHRVFLDSHHSEVMSKERYLNMWRSRNDLQSALNPREWEAVIKKIDELLVEEKVVLKLRTYAWIFEPEEIPH</sequence>
<dbReference type="Gene3D" id="3.40.50.150">
    <property type="entry name" value="Vaccinia Virus protein VP39"/>
    <property type="match status" value="1"/>
</dbReference>
<accession>A0A1B1UJI9</accession>
<evidence type="ECO:0000259" key="4">
    <source>
        <dbReference type="Pfam" id="PF08241"/>
    </source>
</evidence>
<dbReference type="GO" id="GO:0008757">
    <property type="term" value="F:S-adenosylmethionine-dependent methyltransferase activity"/>
    <property type="evidence" value="ECO:0007669"/>
    <property type="project" value="InterPro"/>
</dbReference>
<evidence type="ECO:0000256" key="1">
    <source>
        <dbReference type="ARBA" id="ARBA00008361"/>
    </source>
</evidence>
<dbReference type="EMBL" id="CP016428">
    <property type="protein sequence ID" value="ANW02941.1"/>
    <property type="molecule type" value="Genomic_DNA"/>
</dbReference>
<proteinExistence type="inferred from homology"/>
<organism evidence="5 6">
    <name type="scientific">Bradyrhizobium icense</name>
    <dbReference type="NCBI Taxonomy" id="1274631"/>
    <lineage>
        <taxon>Bacteria</taxon>
        <taxon>Pseudomonadati</taxon>
        <taxon>Pseudomonadota</taxon>
        <taxon>Alphaproteobacteria</taxon>
        <taxon>Hyphomicrobiales</taxon>
        <taxon>Nitrobacteraceae</taxon>
        <taxon>Bradyrhizobium</taxon>
    </lineage>
</organism>
<dbReference type="PANTHER" id="PTHR44942:SF4">
    <property type="entry name" value="METHYLTRANSFERASE TYPE 11 DOMAIN-CONTAINING PROTEIN"/>
    <property type="match status" value="1"/>
</dbReference>
<keyword evidence="2" id="KW-0489">Methyltransferase</keyword>
<dbReference type="STRING" id="1274631.LMTR13_25045"/>
<dbReference type="InterPro" id="IPR051052">
    <property type="entry name" value="Diverse_substrate_MTase"/>
</dbReference>
<evidence type="ECO:0000313" key="5">
    <source>
        <dbReference type="EMBL" id="ANW02941.1"/>
    </source>
</evidence>
<dbReference type="GO" id="GO:0032259">
    <property type="term" value="P:methylation"/>
    <property type="evidence" value="ECO:0007669"/>
    <property type="project" value="UniProtKB-KW"/>
</dbReference>
<evidence type="ECO:0000313" key="6">
    <source>
        <dbReference type="Proteomes" id="UP000092839"/>
    </source>
</evidence>
<dbReference type="AlphaFoldDB" id="A0A1B1UJI9"/>
<dbReference type="Proteomes" id="UP000092839">
    <property type="component" value="Chromosome"/>
</dbReference>
<keyword evidence="3" id="KW-0808">Transferase</keyword>